<dbReference type="InterPro" id="IPR025588">
    <property type="entry name" value="YcxB-like_C"/>
</dbReference>
<keyword evidence="3" id="KW-1185">Reference proteome</keyword>
<dbReference type="EMBL" id="JACJLV010000062">
    <property type="protein sequence ID" value="MBM6827794.1"/>
    <property type="molecule type" value="Genomic_DNA"/>
</dbReference>
<sequence length="166" mass="18814">MPVEVNVKMNVENMTDFMFYHIYSGSVGRITLGLGALNVGCVIAFIMKGDYLMTALFLLFALLILVAFPFYIRKKVAKQMADSDRLAVNVNYKFDEEGIETTIDSENGKAEWQMFKKAAATKKNIIIYDAEKRAVILPVDQIEEEKDAILELIRKHMPASAVKIRK</sequence>
<dbReference type="AlphaFoldDB" id="A0A938XJV4"/>
<name>A0A938XJV4_9CLOT</name>
<accession>A0A938XJV4</accession>
<organism evidence="2 3">
    <name type="scientific">Mordavella massiliensis</name>
    <dbReference type="NCBI Taxonomy" id="1871024"/>
    <lineage>
        <taxon>Bacteria</taxon>
        <taxon>Bacillati</taxon>
        <taxon>Bacillota</taxon>
        <taxon>Clostridia</taxon>
        <taxon>Eubacteriales</taxon>
        <taxon>Clostridiaceae</taxon>
        <taxon>Mordavella</taxon>
    </lineage>
</organism>
<comment type="caution">
    <text evidence="2">The sequence shown here is derived from an EMBL/GenBank/DDBJ whole genome shotgun (WGS) entry which is preliminary data.</text>
</comment>
<proteinExistence type="predicted"/>
<evidence type="ECO:0000313" key="3">
    <source>
        <dbReference type="Proteomes" id="UP000713880"/>
    </source>
</evidence>
<evidence type="ECO:0000259" key="1">
    <source>
        <dbReference type="Pfam" id="PF14317"/>
    </source>
</evidence>
<protein>
    <submittedName>
        <fullName evidence="2">YcxB family protein</fullName>
    </submittedName>
</protein>
<evidence type="ECO:0000313" key="2">
    <source>
        <dbReference type="EMBL" id="MBM6827794.1"/>
    </source>
</evidence>
<gene>
    <name evidence="2" type="ORF">H6A13_11940</name>
</gene>
<dbReference type="Pfam" id="PF14317">
    <property type="entry name" value="YcxB"/>
    <property type="match status" value="1"/>
</dbReference>
<dbReference type="RefSeq" id="WP_204909776.1">
    <property type="nucleotide sequence ID" value="NZ_JACJLV010000062.1"/>
</dbReference>
<feature type="domain" description="YcxB-like C-terminal" evidence="1">
    <location>
        <begin position="94"/>
        <end position="153"/>
    </location>
</feature>
<dbReference type="Proteomes" id="UP000713880">
    <property type="component" value="Unassembled WGS sequence"/>
</dbReference>
<reference evidence="2" key="2">
    <citation type="journal article" date="2021" name="Sci. Rep.">
        <title>The distribution of antibiotic resistance genes in chicken gut microbiota commensals.</title>
        <authorList>
            <person name="Juricova H."/>
            <person name="Matiasovicova J."/>
            <person name="Kubasova T."/>
            <person name="Cejkova D."/>
            <person name="Rychlik I."/>
        </authorList>
    </citation>
    <scope>NUCLEOTIDE SEQUENCE</scope>
    <source>
        <strain evidence="2">An420c</strain>
    </source>
</reference>
<reference evidence="2" key="1">
    <citation type="submission" date="2020-08" db="EMBL/GenBank/DDBJ databases">
        <authorList>
            <person name="Cejkova D."/>
            <person name="Kubasova T."/>
            <person name="Jahodarova E."/>
            <person name="Rychlik I."/>
        </authorList>
    </citation>
    <scope>NUCLEOTIDE SEQUENCE</scope>
    <source>
        <strain evidence="2">An420c</strain>
    </source>
</reference>